<dbReference type="InterPro" id="IPR039177">
    <property type="entry name" value="SMG9"/>
</dbReference>
<gene>
    <name evidence="3" type="ORF">KIW84_022318</name>
</gene>
<reference evidence="3 4" key="1">
    <citation type="journal article" date="2022" name="Nat. Genet.">
        <title>Improved pea reference genome and pan-genome highlight genomic features and evolutionary characteristics.</title>
        <authorList>
            <person name="Yang T."/>
            <person name="Liu R."/>
            <person name="Luo Y."/>
            <person name="Hu S."/>
            <person name="Wang D."/>
            <person name="Wang C."/>
            <person name="Pandey M.K."/>
            <person name="Ge S."/>
            <person name="Xu Q."/>
            <person name="Li N."/>
            <person name="Li G."/>
            <person name="Huang Y."/>
            <person name="Saxena R.K."/>
            <person name="Ji Y."/>
            <person name="Li M."/>
            <person name="Yan X."/>
            <person name="He Y."/>
            <person name="Liu Y."/>
            <person name="Wang X."/>
            <person name="Xiang C."/>
            <person name="Varshney R.K."/>
            <person name="Ding H."/>
            <person name="Gao S."/>
            <person name="Zong X."/>
        </authorList>
    </citation>
    <scope>NUCLEOTIDE SEQUENCE [LARGE SCALE GENOMIC DNA]</scope>
    <source>
        <strain evidence="3 4">cv. Zhongwan 6</strain>
    </source>
</reference>
<dbReference type="PANTHER" id="PTHR14270">
    <property type="entry name" value="NONSENSE-MEDIATED MRNA DECAY FACTOR SMG9"/>
    <property type="match status" value="1"/>
</dbReference>
<dbReference type="Proteomes" id="UP001058974">
    <property type="component" value="Chromosome 2"/>
</dbReference>
<name>A0A9D4YAX0_PEA</name>
<dbReference type="Gramene" id="Psat02G0231800-T1">
    <property type="protein sequence ID" value="KAI5435839.1"/>
    <property type="gene ID" value="KIW84_022318"/>
</dbReference>
<keyword evidence="4" id="KW-1185">Reference proteome</keyword>
<comment type="caution">
    <text evidence="3">The sequence shown here is derived from an EMBL/GenBank/DDBJ whole genome shotgun (WGS) entry which is preliminary data.</text>
</comment>
<dbReference type="SUPFAM" id="SSF52540">
    <property type="entry name" value="P-loop containing nucleoside triphosphate hydrolases"/>
    <property type="match status" value="1"/>
</dbReference>
<organism evidence="3 4">
    <name type="scientific">Pisum sativum</name>
    <name type="common">Garden pea</name>
    <name type="synonym">Lathyrus oleraceus</name>
    <dbReference type="NCBI Taxonomy" id="3888"/>
    <lineage>
        <taxon>Eukaryota</taxon>
        <taxon>Viridiplantae</taxon>
        <taxon>Streptophyta</taxon>
        <taxon>Embryophyta</taxon>
        <taxon>Tracheophyta</taxon>
        <taxon>Spermatophyta</taxon>
        <taxon>Magnoliopsida</taxon>
        <taxon>eudicotyledons</taxon>
        <taxon>Gunneridae</taxon>
        <taxon>Pentapetalae</taxon>
        <taxon>rosids</taxon>
        <taxon>fabids</taxon>
        <taxon>Fabales</taxon>
        <taxon>Fabaceae</taxon>
        <taxon>Papilionoideae</taxon>
        <taxon>50 kb inversion clade</taxon>
        <taxon>NPAAA clade</taxon>
        <taxon>Hologalegina</taxon>
        <taxon>IRL clade</taxon>
        <taxon>Fabeae</taxon>
        <taxon>Lathyrus</taxon>
    </lineage>
</organism>
<protein>
    <recommendedName>
        <fullName evidence="5">Protein SMG9-like</fullName>
    </recommendedName>
</protein>
<evidence type="ECO:0000256" key="1">
    <source>
        <dbReference type="ARBA" id="ARBA00007712"/>
    </source>
</evidence>
<dbReference type="PANTHER" id="PTHR14270:SF0">
    <property type="entry name" value="NONSENSE-MEDIATED MRNA DECAY FACTOR SMG9"/>
    <property type="match status" value="1"/>
</dbReference>
<comment type="similarity">
    <text evidence="1">Belongs to the SMG9 family.</text>
</comment>
<evidence type="ECO:0008006" key="5">
    <source>
        <dbReference type="Google" id="ProtNLM"/>
    </source>
</evidence>
<dbReference type="InterPro" id="IPR027417">
    <property type="entry name" value="P-loop_NTPase"/>
</dbReference>
<evidence type="ECO:0000313" key="3">
    <source>
        <dbReference type="EMBL" id="KAI5435839.1"/>
    </source>
</evidence>
<evidence type="ECO:0000313" key="4">
    <source>
        <dbReference type="Proteomes" id="UP001058974"/>
    </source>
</evidence>
<evidence type="ECO:0000256" key="2">
    <source>
        <dbReference type="ARBA" id="ARBA00023161"/>
    </source>
</evidence>
<dbReference type="OrthoDB" id="79514at2759"/>
<proteinExistence type="inferred from homology"/>
<sequence length="394" mass="43315">MAGPDPSPSPTVFLANSGLVAGAPIAGKIIRGESGEEDTTQHRSSIPFAISLNLLSDSWNFQPDRFLPFLTENTDFTVIGVIGGPGAGKSTIMNELYAFDSSSADMLPPFVIQSIEDRAMARHCSNGIEPRISAERVILLDTQPVFSASVLVEMMEPDGSSTISVMSGEGESLSAQLAHEVMAIQLAVFLASTCHILLVVSEGVHDDELWHLMSTADLLKNEISDPSLLSSSLSQSSSSELEKDSKVSEREYMATPVFVHTKLRDQELTPKNILLLRKALMQYFKTSSFVRKTTGNHSNEQVSSSMVHNGDMDSNVLNLFSIPFKGKEENPRAQSYISALRKIGDQILSVKRPSFMRPVSEREWLKSSAKIWEQVRNSSKISEYCRSLQDSGMY</sequence>
<dbReference type="AlphaFoldDB" id="A0A9D4YAX0"/>
<accession>A0A9D4YAX0</accession>
<dbReference type="GO" id="GO:0000184">
    <property type="term" value="P:nuclear-transcribed mRNA catabolic process, nonsense-mediated decay"/>
    <property type="evidence" value="ECO:0007669"/>
    <property type="project" value="UniProtKB-KW"/>
</dbReference>
<dbReference type="EMBL" id="JAMSHJ010000002">
    <property type="protein sequence ID" value="KAI5435839.1"/>
    <property type="molecule type" value="Genomic_DNA"/>
</dbReference>
<keyword evidence="2" id="KW-0866">Nonsense-mediated mRNA decay</keyword>